<keyword evidence="5" id="KW-1185">Reference proteome</keyword>
<keyword evidence="1" id="KW-1133">Transmembrane helix</keyword>
<reference evidence="2" key="1">
    <citation type="submission" date="2020-05" db="EMBL/GenBank/DDBJ databases">
        <authorList>
            <person name="Delgado-Blas J."/>
        </authorList>
    </citation>
    <scope>NUCLEOTIDE SEQUENCE</scope>
    <source>
        <strain evidence="2">BB1459</strain>
        <strain evidence="3">BB1480</strain>
    </source>
</reference>
<evidence type="ECO:0000256" key="1">
    <source>
        <dbReference type="SAM" id="Phobius"/>
    </source>
</evidence>
<dbReference type="EMBL" id="CAIIUA010000001">
    <property type="protein sequence ID" value="CAC9172730.1"/>
    <property type="molecule type" value="Genomic_DNA"/>
</dbReference>
<keyword evidence="1" id="KW-0812">Transmembrane</keyword>
<keyword evidence="1" id="KW-0472">Membrane</keyword>
<feature type="transmembrane region" description="Helical" evidence="1">
    <location>
        <begin position="21"/>
        <end position="45"/>
    </location>
</feature>
<evidence type="ECO:0000313" key="5">
    <source>
        <dbReference type="Proteomes" id="UP000837205"/>
    </source>
</evidence>
<dbReference type="EMBL" id="CAHPQX010000021">
    <property type="protein sequence ID" value="CAB5582771.1"/>
    <property type="molecule type" value="Genomic_DNA"/>
</dbReference>
<proteinExistence type="predicted"/>
<sequence>MKNWAEFVTRVIEGDPRVKAIYLPALITAFIMIRPLIMIILTLIYPGSALLQGLINIYDKKQSIIK</sequence>
<organism evidence="2 4">
    <name type="scientific">Citrobacter werkmanii</name>
    <dbReference type="NCBI Taxonomy" id="67827"/>
    <lineage>
        <taxon>Bacteria</taxon>
        <taxon>Pseudomonadati</taxon>
        <taxon>Pseudomonadota</taxon>
        <taxon>Gammaproteobacteria</taxon>
        <taxon>Enterobacterales</taxon>
        <taxon>Enterobacteriaceae</taxon>
        <taxon>Citrobacter</taxon>
        <taxon>Citrobacter freundii complex</taxon>
    </lineage>
</organism>
<evidence type="ECO:0000313" key="2">
    <source>
        <dbReference type="EMBL" id="CAB5582771.1"/>
    </source>
</evidence>
<accession>A0A9N8CRI8</accession>
<dbReference type="Proteomes" id="UP000837205">
    <property type="component" value="Unassembled WGS sequence"/>
</dbReference>
<comment type="caution">
    <text evidence="2">The sequence shown here is derived from an EMBL/GenBank/DDBJ whole genome shotgun (WGS) entry which is preliminary data.</text>
</comment>
<gene>
    <name evidence="2" type="ORF">GHA_04100</name>
    <name evidence="3" type="ORF">TML_00757</name>
</gene>
<name>A0A9N8CRI8_9ENTR</name>
<dbReference type="AlphaFoldDB" id="A0A9N8CRI8"/>
<dbReference type="Proteomes" id="UP000834503">
    <property type="component" value="Unassembled WGS sequence"/>
</dbReference>
<evidence type="ECO:0000313" key="4">
    <source>
        <dbReference type="Proteomes" id="UP000834503"/>
    </source>
</evidence>
<evidence type="ECO:0000313" key="3">
    <source>
        <dbReference type="EMBL" id="CAC9172730.1"/>
    </source>
</evidence>
<protein>
    <submittedName>
        <fullName evidence="2">Uncharacterized protein</fullName>
    </submittedName>
</protein>